<dbReference type="RefSeq" id="WP_146798672.1">
    <property type="nucleotide sequence ID" value="NZ_BARC01000009.1"/>
</dbReference>
<evidence type="ECO:0000256" key="1">
    <source>
        <dbReference type="ARBA" id="ARBA00008769"/>
    </source>
</evidence>
<keyword evidence="4" id="KW-1185">Reference proteome</keyword>
<feature type="chain" id="PRO_5022248589" evidence="2">
    <location>
        <begin position="23"/>
        <end position="510"/>
    </location>
</feature>
<accession>A0A511B2U4</accession>
<keyword evidence="2" id="KW-0732">Signal</keyword>
<feature type="signal peptide" evidence="2">
    <location>
        <begin position="1"/>
        <end position="22"/>
    </location>
</feature>
<dbReference type="GO" id="GO:0016020">
    <property type="term" value="C:membrane"/>
    <property type="evidence" value="ECO:0007669"/>
    <property type="project" value="InterPro"/>
</dbReference>
<dbReference type="PANTHER" id="PTHR37944">
    <property type="entry name" value="PORIN B"/>
    <property type="match status" value="1"/>
</dbReference>
<name>A0A511B2U4_9PROT</name>
<dbReference type="Proteomes" id="UP000321230">
    <property type="component" value="Unassembled WGS sequence"/>
</dbReference>
<dbReference type="InterPro" id="IPR007049">
    <property type="entry name" value="Carb-sel_porin_OprB"/>
</dbReference>
<dbReference type="GO" id="GO:0015288">
    <property type="term" value="F:porin activity"/>
    <property type="evidence" value="ECO:0007669"/>
    <property type="project" value="InterPro"/>
</dbReference>
<evidence type="ECO:0000313" key="4">
    <source>
        <dbReference type="Proteomes" id="UP000321230"/>
    </source>
</evidence>
<gene>
    <name evidence="3" type="ORF">GWA01_25490</name>
</gene>
<dbReference type="Gene3D" id="2.40.160.180">
    <property type="entry name" value="Carbohydrate-selective porin OprB"/>
    <property type="match status" value="1"/>
</dbReference>
<evidence type="ECO:0000256" key="2">
    <source>
        <dbReference type="RuleBase" id="RU363072"/>
    </source>
</evidence>
<evidence type="ECO:0000313" key="3">
    <source>
        <dbReference type="EMBL" id="GEK94779.1"/>
    </source>
</evidence>
<dbReference type="Pfam" id="PF04966">
    <property type="entry name" value="OprB"/>
    <property type="match status" value="1"/>
</dbReference>
<proteinExistence type="inferred from homology"/>
<comment type="caution">
    <text evidence="3">The sequence shown here is derived from an EMBL/GenBank/DDBJ whole genome shotgun (WGS) entry which is preliminary data.</text>
</comment>
<dbReference type="InterPro" id="IPR038673">
    <property type="entry name" value="OprB_sf"/>
</dbReference>
<organism evidence="3 4">
    <name type="scientific">Gluconobacter wancherniae NBRC 103581</name>
    <dbReference type="NCBI Taxonomy" id="656744"/>
    <lineage>
        <taxon>Bacteria</taxon>
        <taxon>Pseudomonadati</taxon>
        <taxon>Pseudomonadota</taxon>
        <taxon>Alphaproteobacteria</taxon>
        <taxon>Acetobacterales</taxon>
        <taxon>Acetobacteraceae</taxon>
        <taxon>Gluconobacter</taxon>
    </lineage>
</organism>
<reference evidence="3 4" key="1">
    <citation type="submission" date="2019-07" db="EMBL/GenBank/DDBJ databases">
        <title>Whole genome shotgun sequence of Gluconobacter wancherniae NBRC 103581.</title>
        <authorList>
            <person name="Hosoyama A."/>
            <person name="Uohara A."/>
            <person name="Ohji S."/>
            <person name="Ichikawa N."/>
        </authorList>
    </citation>
    <scope>NUCLEOTIDE SEQUENCE [LARGE SCALE GENOMIC DNA]</scope>
    <source>
        <strain evidence="3 4">NBRC 103581</strain>
    </source>
</reference>
<comment type="similarity">
    <text evidence="1 2">Belongs to the OprB family.</text>
</comment>
<dbReference type="GO" id="GO:0008643">
    <property type="term" value="P:carbohydrate transport"/>
    <property type="evidence" value="ECO:0007669"/>
    <property type="project" value="InterPro"/>
</dbReference>
<dbReference type="PANTHER" id="PTHR37944:SF1">
    <property type="entry name" value="PORIN B"/>
    <property type="match status" value="1"/>
</dbReference>
<sequence>MHRLSFPAVLCAVSLLPAAAVAQTTAASSKATTSTPLKKAITVAPRMQVLPTVATSEWPDQNSVQASERVDTPLDQIHFDGSTVPPLPHPEALLTDPFGWNTALRRKGIALLMDNTNEFTGAITKPTPGYGLRQGSSNAGQYSFETDIDWEKLAGVRGFSTHTVMVGRYGIPASRMFGDNLNPSSEIYGAGGNVVVHLVYAYGEETLAHGHFDIVAGRIPFLNDFSSNPLYCTFMNNAFCGNPKAAGENTAHSSYPDGVWATRVRVRPTTHTYIQAGVYFSQAGIYGNTQYRTGFKFNGADINGESIPVEAGWEPVFGADKLPGHYKVGYAVDTIDHNDTYYDSNGNAFALSGLPARKLHGSWAAWFLADQMVWRHHNAANKEAGLTLVAGFYANSPRNSTRAQQYQMGFVDSGLLRARPFDTIGINFMYVKVANNVTSTQILQMEQGQPLLNGSYGPQSFGEVLEATYRIRVMRGVTFAPDFQYFIRPGAQAALRNAAMLGFRSHIQFF</sequence>
<dbReference type="EMBL" id="BJUZ01000005">
    <property type="protein sequence ID" value="GEK94779.1"/>
    <property type="molecule type" value="Genomic_DNA"/>
</dbReference>
<protein>
    <submittedName>
        <fullName evidence="3">Porin</fullName>
    </submittedName>
</protein>
<dbReference type="OrthoDB" id="177316at2"/>
<dbReference type="InterPro" id="IPR052932">
    <property type="entry name" value="OprB_Porin"/>
</dbReference>
<dbReference type="AlphaFoldDB" id="A0A511B2U4"/>